<dbReference type="OrthoDB" id="10064100at2759"/>
<evidence type="ECO:0000259" key="6">
    <source>
        <dbReference type="PROSITE" id="PS51698"/>
    </source>
</evidence>
<evidence type="ECO:0000256" key="2">
    <source>
        <dbReference type="ARBA" id="ARBA00004906"/>
    </source>
</evidence>
<dbReference type="InterPro" id="IPR003613">
    <property type="entry name" value="Ubox_domain"/>
</dbReference>
<dbReference type="Proteomes" id="UP000228380">
    <property type="component" value="Chromosome 1"/>
</dbReference>
<accession>A0A8B9APV0</accession>
<evidence type="ECO:0000256" key="1">
    <source>
        <dbReference type="ARBA" id="ARBA00000900"/>
    </source>
</evidence>
<proteinExistence type="predicted"/>
<dbReference type="KEGG" id="pda:103704327"/>
<dbReference type="PANTHER" id="PTHR22849:SF168">
    <property type="entry name" value="U-BOX DOMAIN-CONTAINING PROTEIN"/>
    <property type="match status" value="1"/>
</dbReference>
<feature type="domain" description="U-box" evidence="6">
    <location>
        <begin position="5"/>
        <end position="80"/>
    </location>
</feature>
<dbReference type="CDD" id="cd16664">
    <property type="entry name" value="RING-Ubox_PUB"/>
    <property type="match status" value="1"/>
</dbReference>
<dbReference type="Pfam" id="PF04564">
    <property type="entry name" value="U-box"/>
    <property type="match status" value="1"/>
</dbReference>
<dbReference type="InterPro" id="IPR013083">
    <property type="entry name" value="Znf_RING/FYVE/PHD"/>
</dbReference>
<dbReference type="GO" id="GO:0006952">
    <property type="term" value="P:defense response"/>
    <property type="evidence" value="ECO:0007669"/>
    <property type="project" value="UniProtKB-ARBA"/>
</dbReference>
<dbReference type="InterPro" id="IPR016024">
    <property type="entry name" value="ARM-type_fold"/>
</dbReference>
<dbReference type="InterPro" id="IPR045185">
    <property type="entry name" value="PUB22/23/24-like"/>
</dbReference>
<dbReference type="PANTHER" id="PTHR22849">
    <property type="entry name" value="WDSAM1 PROTEIN"/>
    <property type="match status" value="1"/>
</dbReference>
<dbReference type="PROSITE" id="PS51698">
    <property type="entry name" value="U_BOX"/>
    <property type="match status" value="1"/>
</dbReference>
<dbReference type="GeneID" id="103704327"/>
<comment type="function">
    <text evidence="5">Functions as an E3 ubiquitin ligase.</text>
</comment>
<comment type="pathway">
    <text evidence="2 5">Protein modification; protein ubiquitination.</text>
</comment>
<evidence type="ECO:0000256" key="5">
    <source>
        <dbReference type="RuleBase" id="RU369093"/>
    </source>
</evidence>
<evidence type="ECO:0000256" key="4">
    <source>
        <dbReference type="ARBA" id="ARBA00022786"/>
    </source>
</evidence>
<dbReference type="GO" id="GO:0061630">
    <property type="term" value="F:ubiquitin protein ligase activity"/>
    <property type="evidence" value="ECO:0007669"/>
    <property type="project" value="UniProtKB-UniRule"/>
</dbReference>
<dbReference type="Gene3D" id="1.25.10.10">
    <property type="entry name" value="Leucine-rich Repeat Variant"/>
    <property type="match status" value="1"/>
</dbReference>
<dbReference type="InterPro" id="IPR058678">
    <property type="entry name" value="ARM_PUB"/>
</dbReference>
<gene>
    <name evidence="8" type="primary">LOC103704327</name>
</gene>
<dbReference type="SUPFAM" id="SSF57850">
    <property type="entry name" value="RING/U-box"/>
    <property type="match status" value="1"/>
</dbReference>
<comment type="catalytic activity">
    <reaction evidence="1 5">
        <text>S-ubiquitinyl-[E2 ubiquitin-conjugating enzyme]-L-cysteine + [acceptor protein]-L-lysine = [E2 ubiquitin-conjugating enzyme]-L-cysteine + N(6)-ubiquitinyl-[acceptor protein]-L-lysine.</text>
        <dbReference type="EC" id="2.3.2.27"/>
    </reaction>
</comment>
<reference evidence="7" key="1">
    <citation type="journal article" date="2019" name="Nat. Commun.">
        <title>Genome-wide association mapping of date palm fruit traits.</title>
        <authorList>
            <person name="Hazzouri K.M."/>
            <person name="Gros-Balthazard M."/>
            <person name="Flowers J.M."/>
            <person name="Copetti D."/>
            <person name="Lemansour A."/>
            <person name="Lebrun M."/>
            <person name="Masmoudi K."/>
            <person name="Ferrand S."/>
            <person name="Dhar M.I."/>
            <person name="Fresquez Z.A."/>
            <person name="Rosas U."/>
            <person name="Zhang J."/>
            <person name="Talag J."/>
            <person name="Lee S."/>
            <person name="Kudrna D."/>
            <person name="Powell R.F."/>
            <person name="Leitch I.J."/>
            <person name="Krueger R.R."/>
            <person name="Wing R.A."/>
            <person name="Amiri K.M.A."/>
            <person name="Purugganan M.D."/>
        </authorList>
    </citation>
    <scope>NUCLEOTIDE SEQUENCE [LARGE SCALE GENOMIC DNA]</scope>
    <source>
        <strain evidence="7">cv. Khalas</strain>
    </source>
</reference>
<keyword evidence="4 5" id="KW-0833">Ubl conjugation pathway</keyword>
<dbReference type="FunFam" id="3.30.40.10:FF:000437">
    <property type="entry name" value="RING-type E3 ubiquitin transferase"/>
    <property type="match status" value="1"/>
</dbReference>
<dbReference type="SMART" id="SM00504">
    <property type="entry name" value="Ubox"/>
    <property type="match status" value="1"/>
</dbReference>
<dbReference type="InterPro" id="IPR045210">
    <property type="entry name" value="RING-Ubox_PUB"/>
</dbReference>
<dbReference type="GO" id="GO:0016567">
    <property type="term" value="P:protein ubiquitination"/>
    <property type="evidence" value="ECO:0007669"/>
    <property type="project" value="UniProtKB-UniRule"/>
</dbReference>
<dbReference type="Gene3D" id="3.30.40.10">
    <property type="entry name" value="Zinc/RING finger domain, C3HC4 (zinc finger)"/>
    <property type="match status" value="1"/>
</dbReference>
<evidence type="ECO:0000256" key="3">
    <source>
        <dbReference type="ARBA" id="ARBA00022679"/>
    </source>
</evidence>
<dbReference type="SUPFAM" id="SSF48371">
    <property type="entry name" value="ARM repeat"/>
    <property type="match status" value="1"/>
</dbReference>
<dbReference type="InterPro" id="IPR011989">
    <property type="entry name" value="ARM-like"/>
</dbReference>
<keyword evidence="7" id="KW-1185">Reference proteome</keyword>
<dbReference type="EC" id="2.3.2.27" evidence="5"/>
<evidence type="ECO:0000313" key="7">
    <source>
        <dbReference type="Proteomes" id="UP000228380"/>
    </source>
</evidence>
<dbReference type="UniPathway" id="UPA00143"/>
<organism evidence="7 8">
    <name type="scientific">Phoenix dactylifera</name>
    <name type="common">Date palm</name>
    <dbReference type="NCBI Taxonomy" id="42345"/>
    <lineage>
        <taxon>Eukaryota</taxon>
        <taxon>Viridiplantae</taxon>
        <taxon>Streptophyta</taxon>
        <taxon>Embryophyta</taxon>
        <taxon>Tracheophyta</taxon>
        <taxon>Spermatophyta</taxon>
        <taxon>Magnoliopsida</taxon>
        <taxon>Liliopsida</taxon>
        <taxon>Arecaceae</taxon>
        <taxon>Coryphoideae</taxon>
        <taxon>Phoeniceae</taxon>
        <taxon>Phoenix</taxon>
    </lineage>
</organism>
<keyword evidence="3 5" id="KW-0808">Transferase</keyword>
<dbReference type="AlphaFoldDB" id="A0A8B9APV0"/>
<sequence length="415" mass="45829">MAEVEIPCYFLCPISLELMRDPVTLPTGITYERDSIERWIFSGKHNTCPVTKQSLPECELTPNHTLRRLIQAWCALNSSNGIERFPTPKPPIDKAQIAKFIDDAKLPHLQLASLRKLKEAASESERSKRCVEATPGVLDFLASIVKKNCSTPGEEGMLIRHGVESTTACDEALSILCLLQISEQRLLDFAVNNEDLIESLTSVLRQSNYQSRAYATLLLKSMLGVIAPAKLAGVREELFQEIVDVLHDRISPQADKAALQVLAGLGRWGRNRIKAAKAGAVPVLIELLLDEPEKRVCELVLVVLDWVCGCAEGRSELVGHAAGIAIVSKKILRISELASERGVRILNSVAKFSATPAVLQEMQQIGVVSKLCLVLQMDCGMKTKEKAKEILRLHSRVFQKSPCLSPRFLISYPSS</sequence>
<reference evidence="8" key="2">
    <citation type="submission" date="2025-08" db="UniProtKB">
        <authorList>
            <consortium name="RefSeq"/>
        </authorList>
    </citation>
    <scope>IDENTIFICATION</scope>
    <source>
        <tissue evidence="8">Young leaves</tissue>
    </source>
</reference>
<name>A0A8B9APV0_PHODC</name>
<protein>
    <recommendedName>
        <fullName evidence="5 6">U-box domain-containing protein</fullName>
        <ecNumber evidence="5">2.3.2.27</ecNumber>
    </recommendedName>
    <alternativeName>
        <fullName evidence="5">RING-type E3 ubiquitin transferase PUB</fullName>
    </alternativeName>
</protein>
<dbReference type="Pfam" id="PF25598">
    <property type="entry name" value="ARM_PUB"/>
    <property type="match status" value="1"/>
</dbReference>
<dbReference type="RefSeq" id="XP_038987597.1">
    <property type="nucleotide sequence ID" value="XM_039131669.1"/>
</dbReference>
<evidence type="ECO:0000313" key="8">
    <source>
        <dbReference type="RefSeq" id="XP_038987597.1"/>
    </source>
</evidence>